<name>A0A6J5Z716_9ZZZZ</name>
<keyword evidence="1" id="KW-1133">Transmembrane helix</keyword>
<keyword evidence="1" id="KW-0472">Membrane</keyword>
<proteinExistence type="predicted"/>
<keyword evidence="1" id="KW-0812">Transmembrane</keyword>
<sequence>MIVKSDSRVHIKNGARNYMRNQRGSATVEFVALALPLFIPLFLYLNLYATRSDLESSLKTLSREMARAIVTAENDEVAYRTSLELFMKGGEVLGLEKKITKGSIRFEIWCRVKPCISPDNEVRVNITSKEIEGVISSVEYVSPWA</sequence>
<dbReference type="EMBL" id="CAESAK010000066">
    <property type="protein sequence ID" value="CAB4336937.1"/>
    <property type="molecule type" value="Genomic_DNA"/>
</dbReference>
<protein>
    <submittedName>
        <fullName evidence="2">Unannotated protein</fullName>
    </submittedName>
</protein>
<accession>A0A6J5Z716</accession>
<gene>
    <name evidence="2" type="ORF">UFOPK3775_00617</name>
</gene>
<reference evidence="2" key="1">
    <citation type="submission" date="2020-05" db="EMBL/GenBank/DDBJ databases">
        <authorList>
            <person name="Chiriac C."/>
            <person name="Salcher M."/>
            <person name="Ghai R."/>
            <person name="Kavagutti S V."/>
        </authorList>
    </citation>
    <scope>NUCLEOTIDE SEQUENCE</scope>
</reference>
<evidence type="ECO:0000256" key="1">
    <source>
        <dbReference type="SAM" id="Phobius"/>
    </source>
</evidence>
<organism evidence="2">
    <name type="scientific">freshwater metagenome</name>
    <dbReference type="NCBI Taxonomy" id="449393"/>
    <lineage>
        <taxon>unclassified sequences</taxon>
        <taxon>metagenomes</taxon>
        <taxon>ecological metagenomes</taxon>
    </lineage>
</organism>
<feature type="transmembrane region" description="Helical" evidence="1">
    <location>
        <begin position="30"/>
        <end position="49"/>
    </location>
</feature>
<evidence type="ECO:0000313" key="2">
    <source>
        <dbReference type="EMBL" id="CAB4336937.1"/>
    </source>
</evidence>
<dbReference type="AlphaFoldDB" id="A0A6J5Z716"/>